<dbReference type="GO" id="GO:0032875">
    <property type="term" value="P:regulation of DNA endoreduplication"/>
    <property type="evidence" value="ECO:0007669"/>
    <property type="project" value="InterPro"/>
</dbReference>
<dbReference type="GO" id="GO:0005634">
    <property type="term" value="C:nucleus"/>
    <property type="evidence" value="ECO:0007669"/>
    <property type="project" value="TreeGrafter"/>
</dbReference>
<reference evidence="4" key="1">
    <citation type="submission" date="2023-05" db="EMBL/GenBank/DDBJ databases">
        <title>Nepenthes gracilis genome sequencing.</title>
        <authorList>
            <person name="Fukushima K."/>
        </authorList>
    </citation>
    <scope>NUCLEOTIDE SEQUENCE</scope>
    <source>
        <strain evidence="4">SING2019-196</strain>
    </source>
</reference>
<gene>
    <name evidence="4" type="ORF">Nepgr_031921</name>
</gene>
<keyword evidence="2" id="KW-0131">Cell cycle</keyword>
<keyword evidence="1" id="KW-0649">Protein kinase inhibitor</keyword>
<evidence type="ECO:0000313" key="4">
    <source>
        <dbReference type="EMBL" id="GMH30078.1"/>
    </source>
</evidence>
<evidence type="ECO:0008006" key="6">
    <source>
        <dbReference type="Google" id="ProtNLM"/>
    </source>
</evidence>
<evidence type="ECO:0000256" key="2">
    <source>
        <dbReference type="ARBA" id="ARBA00023306"/>
    </source>
</evidence>
<feature type="compositionally biased region" description="Basic and acidic residues" evidence="3">
    <location>
        <begin position="1"/>
        <end position="14"/>
    </location>
</feature>
<feature type="region of interest" description="Disordered" evidence="3">
    <location>
        <begin position="1"/>
        <end position="132"/>
    </location>
</feature>
<comment type="caution">
    <text evidence="4">The sequence shown here is derived from an EMBL/GenBank/DDBJ whole genome shotgun (WGS) entry which is preliminary data.</text>
</comment>
<dbReference type="EMBL" id="BSYO01000037">
    <property type="protein sequence ID" value="GMH30078.1"/>
    <property type="molecule type" value="Genomic_DNA"/>
</dbReference>
<proteinExistence type="predicted"/>
<evidence type="ECO:0000256" key="3">
    <source>
        <dbReference type="SAM" id="MobiDB-lite"/>
    </source>
</evidence>
<dbReference type="Proteomes" id="UP001279734">
    <property type="component" value="Unassembled WGS sequence"/>
</dbReference>
<dbReference type="PANTHER" id="PTHR33142:SF65">
    <property type="entry name" value="CYCLIN-DEPENDENT PROTEIN KINASE INHIBITOR SMR2-LIKE"/>
    <property type="match status" value="1"/>
</dbReference>
<evidence type="ECO:0000313" key="5">
    <source>
        <dbReference type="Proteomes" id="UP001279734"/>
    </source>
</evidence>
<keyword evidence="5" id="KW-1185">Reference proteome</keyword>
<feature type="compositionally biased region" description="Basic and acidic residues" evidence="3">
    <location>
        <begin position="33"/>
        <end position="58"/>
    </location>
</feature>
<name>A0AAD3THM7_NEPGR</name>
<accession>A0AAD3THM7</accession>
<sequence>MSESSDFHDKDQIKRVILAVPSSTDSITQHQGRGREAKEEDNKEEETVSDRTADDLHETTPLQLPFAGELNASDVDDEDTNVGFRTPTSLDHKIPEIRPCPLPPRKLKPNPSGKRKSSDPDDVCRVSSSNNSLIDLSREVESMFPPLIQANIGRKIKKARSC</sequence>
<dbReference type="PANTHER" id="PTHR33142">
    <property type="entry name" value="CYCLIN-DEPENDENT PROTEIN KINASE INHIBITOR SMR13"/>
    <property type="match status" value="1"/>
</dbReference>
<protein>
    <recommendedName>
        <fullName evidence="6">Cyclin-dependent protein kinase inhibitor SMR3-like</fullName>
    </recommendedName>
</protein>
<feature type="compositionally biased region" description="Polar residues" evidence="3">
    <location>
        <begin position="21"/>
        <end position="31"/>
    </location>
</feature>
<dbReference type="AlphaFoldDB" id="A0AAD3THM7"/>
<evidence type="ECO:0000256" key="1">
    <source>
        <dbReference type="ARBA" id="ARBA00023013"/>
    </source>
</evidence>
<dbReference type="GO" id="GO:0004860">
    <property type="term" value="F:protein kinase inhibitor activity"/>
    <property type="evidence" value="ECO:0007669"/>
    <property type="project" value="UniProtKB-KW"/>
</dbReference>
<organism evidence="4 5">
    <name type="scientific">Nepenthes gracilis</name>
    <name type="common">Slender pitcher plant</name>
    <dbReference type="NCBI Taxonomy" id="150966"/>
    <lineage>
        <taxon>Eukaryota</taxon>
        <taxon>Viridiplantae</taxon>
        <taxon>Streptophyta</taxon>
        <taxon>Embryophyta</taxon>
        <taxon>Tracheophyta</taxon>
        <taxon>Spermatophyta</taxon>
        <taxon>Magnoliopsida</taxon>
        <taxon>eudicotyledons</taxon>
        <taxon>Gunneridae</taxon>
        <taxon>Pentapetalae</taxon>
        <taxon>Caryophyllales</taxon>
        <taxon>Nepenthaceae</taxon>
        <taxon>Nepenthes</taxon>
    </lineage>
</organism>
<dbReference type="InterPro" id="IPR040389">
    <property type="entry name" value="SMR"/>
</dbReference>